<accession>A0A1F5UNZ6</accession>
<organism evidence="1 2">
    <name type="scientific">Fraserbacteria sp. (strain RBG_16_55_9)</name>
    <dbReference type="NCBI Taxonomy" id="1817864"/>
    <lineage>
        <taxon>Bacteria</taxon>
        <taxon>Candidatus Fraseribacteriota</taxon>
    </lineage>
</organism>
<evidence type="ECO:0000313" key="2">
    <source>
        <dbReference type="Proteomes" id="UP000179157"/>
    </source>
</evidence>
<gene>
    <name evidence="1" type="ORF">A2Z21_04255</name>
</gene>
<dbReference type="EMBL" id="MFGX01000125">
    <property type="protein sequence ID" value="OGF52877.1"/>
    <property type="molecule type" value="Genomic_DNA"/>
</dbReference>
<dbReference type="InterPro" id="IPR013321">
    <property type="entry name" value="Arc_rbn_hlx_hlx"/>
</dbReference>
<dbReference type="GO" id="GO:0006355">
    <property type="term" value="P:regulation of DNA-templated transcription"/>
    <property type="evidence" value="ECO:0007669"/>
    <property type="project" value="InterPro"/>
</dbReference>
<sequence length="74" mass="8504">MANRANLTLSLPKKLRSQLEAIAHTEKRSLNNLVELALEDWLELRETLHPQFMADIKEARVGVKRGEIEPVWKG</sequence>
<dbReference type="InterPro" id="IPR010985">
    <property type="entry name" value="Ribbon_hlx_hlx"/>
</dbReference>
<dbReference type="Gene3D" id="1.10.1220.10">
    <property type="entry name" value="Met repressor-like"/>
    <property type="match status" value="1"/>
</dbReference>
<name>A0A1F5UNZ6_FRAXR</name>
<dbReference type="AlphaFoldDB" id="A0A1F5UNZ6"/>
<reference evidence="1 2" key="1">
    <citation type="journal article" date="2016" name="Nat. Commun.">
        <title>Thousands of microbial genomes shed light on interconnected biogeochemical processes in an aquifer system.</title>
        <authorList>
            <person name="Anantharaman K."/>
            <person name="Brown C.T."/>
            <person name="Hug L.A."/>
            <person name="Sharon I."/>
            <person name="Castelle C.J."/>
            <person name="Probst A.J."/>
            <person name="Thomas B.C."/>
            <person name="Singh A."/>
            <person name="Wilkins M.J."/>
            <person name="Karaoz U."/>
            <person name="Brodie E.L."/>
            <person name="Williams K.H."/>
            <person name="Hubbard S.S."/>
            <person name="Banfield J.F."/>
        </authorList>
    </citation>
    <scope>NUCLEOTIDE SEQUENCE [LARGE SCALE GENOMIC DNA]</scope>
    <source>
        <strain evidence="2">RBG_16_55_9</strain>
    </source>
</reference>
<protein>
    <recommendedName>
        <fullName evidence="3">CopG-like ribbon-helix-helix domain-containing protein</fullName>
    </recommendedName>
</protein>
<comment type="caution">
    <text evidence="1">The sequence shown here is derived from an EMBL/GenBank/DDBJ whole genome shotgun (WGS) entry which is preliminary data.</text>
</comment>
<proteinExistence type="predicted"/>
<dbReference type="STRING" id="1817864.A2Z21_04255"/>
<evidence type="ECO:0008006" key="3">
    <source>
        <dbReference type="Google" id="ProtNLM"/>
    </source>
</evidence>
<dbReference type="SUPFAM" id="SSF47598">
    <property type="entry name" value="Ribbon-helix-helix"/>
    <property type="match status" value="1"/>
</dbReference>
<dbReference type="Proteomes" id="UP000179157">
    <property type="component" value="Unassembled WGS sequence"/>
</dbReference>
<evidence type="ECO:0000313" key="1">
    <source>
        <dbReference type="EMBL" id="OGF52877.1"/>
    </source>
</evidence>